<dbReference type="SUPFAM" id="SSF53335">
    <property type="entry name" value="S-adenosyl-L-methionine-dependent methyltransferases"/>
    <property type="match status" value="1"/>
</dbReference>
<gene>
    <name evidence="2" type="ORF">JOL79_04920</name>
</gene>
<dbReference type="EMBL" id="JAFCNB010000002">
    <property type="protein sequence ID" value="MBP2703143.1"/>
    <property type="molecule type" value="Genomic_DNA"/>
</dbReference>
<dbReference type="GO" id="GO:0008757">
    <property type="term" value="F:S-adenosylmethionine-dependent methyltransferase activity"/>
    <property type="evidence" value="ECO:0007669"/>
    <property type="project" value="InterPro"/>
</dbReference>
<keyword evidence="3" id="KW-1185">Reference proteome</keyword>
<dbReference type="GO" id="GO:0032259">
    <property type="term" value="P:methylation"/>
    <property type="evidence" value="ECO:0007669"/>
    <property type="project" value="UniProtKB-KW"/>
</dbReference>
<dbReference type="Gene3D" id="3.40.50.150">
    <property type="entry name" value="Vaccinia Virus protein VP39"/>
    <property type="match status" value="1"/>
</dbReference>
<accession>A0A940WI29</accession>
<dbReference type="Pfam" id="PF08241">
    <property type="entry name" value="Methyltransf_11"/>
    <property type="match status" value="1"/>
</dbReference>
<evidence type="ECO:0000313" key="2">
    <source>
        <dbReference type="EMBL" id="MBP2703143.1"/>
    </source>
</evidence>
<reference evidence="2" key="1">
    <citation type="submission" date="2021-02" db="EMBL/GenBank/DDBJ databases">
        <title>Draft genome sequence of Microbispora sp. RL4-1S isolated from rice leaves in Thailand.</title>
        <authorList>
            <person name="Muangham S."/>
            <person name="Duangmal K."/>
        </authorList>
    </citation>
    <scope>NUCLEOTIDE SEQUENCE</scope>
    <source>
        <strain evidence="2">RL4-1S</strain>
    </source>
</reference>
<sequence>MTAYETIGTTYTATRVADPRIAARIEAALGDAGSVVNVGAGTGSYEPPSTLVAIDPSTVMIRQRPPGAAPALRARAERIPLADGVADAAMAILTVHHWSDVEAGIAELRRIARRRVVVLTWDPRVTRRFWLLTDYLPEVAALDEDRTPSVELLAELLGGARAEVVPVPHDCTDGFGAAHWRRPEAYLDPLVQAGMSVLAQLDEEVRRRALGRLADDLTSGRWRERHASLLRLDEFDAGYRLLVADLP</sequence>
<protein>
    <submittedName>
        <fullName evidence="2">Class I SAM-dependent methyltransferase</fullName>
    </submittedName>
</protein>
<comment type="caution">
    <text evidence="2">The sequence shown here is derived from an EMBL/GenBank/DDBJ whole genome shotgun (WGS) entry which is preliminary data.</text>
</comment>
<feature type="domain" description="Methyltransferase type 11" evidence="1">
    <location>
        <begin position="37"/>
        <end position="114"/>
    </location>
</feature>
<evidence type="ECO:0000313" key="3">
    <source>
        <dbReference type="Proteomes" id="UP000674234"/>
    </source>
</evidence>
<organism evidence="2 3">
    <name type="scientific">Microbispora oryzae</name>
    <dbReference type="NCBI Taxonomy" id="2806554"/>
    <lineage>
        <taxon>Bacteria</taxon>
        <taxon>Bacillati</taxon>
        <taxon>Actinomycetota</taxon>
        <taxon>Actinomycetes</taxon>
        <taxon>Streptosporangiales</taxon>
        <taxon>Streptosporangiaceae</taxon>
        <taxon>Microbispora</taxon>
    </lineage>
</organism>
<dbReference type="AlphaFoldDB" id="A0A940WI29"/>
<keyword evidence="2" id="KW-0489">Methyltransferase</keyword>
<dbReference type="InterPro" id="IPR029063">
    <property type="entry name" value="SAM-dependent_MTases_sf"/>
</dbReference>
<keyword evidence="2" id="KW-0808">Transferase</keyword>
<dbReference type="InterPro" id="IPR013216">
    <property type="entry name" value="Methyltransf_11"/>
</dbReference>
<proteinExistence type="predicted"/>
<name>A0A940WI29_9ACTN</name>
<dbReference type="Proteomes" id="UP000674234">
    <property type="component" value="Unassembled WGS sequence"/>
</dbReference>
<dbReference type="RefSeq" id="WP_210154441.1">
    <property type="nucleotide sequence ID" value="NZ_JAFCNB010000002.1"/>
</dbReference>
<evidence type="ECO:0000259" key="1">
    <source>
        <dbReference type="Pfam" id="PF08241"/>
    </source>
</evidence>